<reference evidence="1" key="1">
    <citation type="journal article" date="2015" name="Nature">
        <title>Complex archaea that bridge the gap between prokaryotes and eukaryotes.</title>
        <authorList>
            <person name="Spang A."/>
            <person name="Saw J.H."/>
            <person name="Jorgensen S.L."/>
            <person name="Zaremba-Niedzwiedzka K."/>
            <person name="Martijn J."/>
            <person name="Lind A.E."/>
            <person name="van Eijk R."/>
            <person name="Schleper C."/>
            <person name="Guy L."/>
            <person name="Ettema T.J."/>
        </authorList>
    </citation>
    <scope>NUCLEOTIDE SEQUENCE</scope>
</reference>
<sequence>VGAGNIDVPIGITTAITVSSLRVLINSNRNITAITDPDDALKLNLTHNEAGEDGNETITKIEAGAVITVTGMSGGSDTPTDHIRDYRRIQEPSDLDLWPPDIYDPLTPATGYVRFLGSVNPSDGELVVIGDGTDTVTFEFESSGGVGGGNVEVTIAGTAADTMDNLKTAIEANLDITATIDTGSSDPKVDLENNTSGVIGNVAITTTGVQIEINGMNGGGAIWRDGGQVPYLPIQDVMVEATLGSRRFYDETYQYNNEIYYDAGVAGAALVQALNLRRLIMDLAAG</sequence>
<dbReference type="AlphaFoldDB" id="A0A0F9DJJ9"/>
<comment type="caution">
    <text evidence="1">The sequence shown here is derived from an EMBL/GenBank/DDBJ whole genome shotgun (WGS) entry which is preliminary data.</text>
</comment>
<protein>
    <submittedName>
        <fullName evidence="1">Uncharacterized protein</fullName>
    </submittedName>
</protein>
<organism evidence="1">
    <name type="scientific">marine sediment metagenome</name>
    <dbReference type="NCBI Taxonomy" id="412755"/>
    <lineage>
        <taxon>unclassified sequences</taxon>
        <taxon>metagenomes</taxon>
        <taxon>ecological metagenomes</taxon>
    </lineage>
</organism>
<evidence type="ECO:0000313" key="1">
    <source>
        <dbReference type="EMBL" id="KKL54016.1"/>
    </source>
</evidence>
<proteinExistence type="predicted"/>
<gene>
    <name evidence="1" type="ORF">LCGC14_2269650</name>
</gene>
<name>A0A0F9DJJ9_9ZZZZ</name>
<dbReference type="EMBL" id="LAZR01031348">
    <property type="protein sequence ID" value="KKL54016.1"/>
    <property type="molecule type" value="Genomic_DNA"/>
</dbReference>
<feature type="non-terminal residue" evidence="1">
    <location>
        <position position="1"/>
    </location>
</feature>
<accession>A0A0F9DJJ9</accession>